<dbReference type="InterPro" id="IPR043502">
    <property type="entry name" value="DNA/RNA_pol_sf"/>
</dbReference>
<proteinExistence type="predicted"/>
<reference evidence="4" key="1">
    <citation type="submission" date="2025-08" db="UniProtKB">
        <authorList>
            <consortium name="RefSeq"/>
        </authorList>
    </citation>
    <scope>IDENTIFICATION</scope>
</reference>
<dbReference type="KEGG" id="nnu:104598390"/>
<dbReference type="STRING" id="4432.A0A1U8AAN8"/>
<dbReference type="PROSITE" id="PS00726">
    <property type="entry name" value="AP_NUCLEASE_F1_1"/>
    <property type="match status" value="1"/>
</dbReference>
<dbReference type="InterPro" id="IPR036691">
    <property type="entry name" value="Endo/exonu/phosph_ase_sf"/>
</dbReference>
<dbReference type="InterPro" id="IPR000477">
    <property type="entry name" value="RT_dom"/>
</dbReference>
<dbReference type="PANTHER" id="PTHR33116">
    <property type="entry name" value="REVERSE TRANSCRIPTASE ZINC-BINDING DOMAIN-CONTAINING PROTEIN-RELATED-RELATED"/>
    <property type="match status" value="1"/>
</dbReference>
<feature type="domain" description="Reverse transcriptase" evidence="1">
    <location>
        <begin position="423"/>
        <end position="522"/>
    </location>
</feature>
<dbReference type="GO" id="GO:0003677">
    <property type="term" value="F:DNA binding"/>
    <property type="evidence" value="ECO:0007669"/>
    <property type="project" value="InterPro"/>
</dbReference>
<protein>
    <submittedName>
        <fullName evidence="4">Uncharacterized protein LOC104598390</fullName>
    </submittedName>
</protein>
<dbReference type="Proteomes" id="UP000189703">
    <property type="component" value="Unplaced"/>
</dbReference>
<dbReference type="GO" id="GO:0006281">
    <property type="term" value="P:DNA repair"/>
    <property type="evidence" value="ECO:0007669"/>
    <property type="project" value="InterPro"/>
</dbReference>
<dbReference type="eggNOG" id="KOG1075">
    <property type="taxonomic scope" value="Eukaryota"/>
</dbReference>
<keyword evidence="3" id="KW-1185">Reference proteome</keyword>
<dbReference type="InterPro" id="IPR005135">
    <property type="entry name" value="Endo/exonuclease/phosphatase"/>
</dbReference>
<evidence type="ECO:0000313" key="4">
    <source>
        <dbReference type="RefSeq" id="XP_010258726.1"/>
    </source>
</evidence>
<dbReference type="RefSeq" id="XP_010258726.1">
    <property type="nucleotide sequence ID" value="XM_010260424.1"/>
</dbReference>
<evidence type="ECO:0000259" key="2">
    <source>
        <dbReference type="Pfam" id="PF03372"/>
    </source>
</evidence>
<dbReference type="Gene3D" id="3.60.10.10">
    <property type="entry name" value="Endonuclease/exonuclease/phosphatase"/>
    <property type="match status" value="1"/>
</dbReference>
<dbReference type="InParanoid" id="A0A1U8AAN8"/>
<evidence type="ECO:0000259" key="1">
    <source>
        <dbReference type="Pfam" id="PF00078"/>
    </source>
</evidence>
<dbReference type="GO" id="GO:0004519">
    <property type="term" value="F:endonuclease activity"/>
    <property type="evidence" value="ECO:0007669"/>
    <property type="project" value="InterPro"/>
</dbReference>
<dbReference type="Pfam" id="PF03372">
    <property type="entry name" value="Exo_endo_phos"/>
    <property type="match status" value="1"/>
</dbReference>
<dbReference type="OMA" id="CASSEWI"/>
<dbReference type="InterPro" id="IPR020847">
    <property type="entry name" value="AP_endonuclease_F1_BS"/>
</dbReference>
<dbReference type="CDD" id="cd01650">
    <property type="entry name" value="RT_nLTR_like"/>
    <property type="match status" value="1"/>
</dbReference>
<sequence>MKILSWNVRGIGSARKRMTIKEVIKRYDPDIVLLQESKRMEFNNRWARSIWKVRGISWVVAPSWGASGGILTMWKKDVVDGQEELIGKYSILAKFKQQEDDFVWVLTNVYGPIDYREQNELWEELTDIRGLWDEPWFVDAFELKEIPLAQKTFTWSNLQSRPTCSKLDRFLLTLDWEEHWGNLDSKALPRLTSDHWSIMICKEERRNGGPAPLRFENMLLLHPRFTKRVREWWYECNPMVEWEGMRFHRKLQFLKAKIKEWNQLEFGRLEERKRTLMDKIESLDLKEERGDFGEANKEQRRGLRSQLEDYLHEKELAEGAFVGHFKSILRRPVSRGVWLEGLNWPDIGDDNRRILERMFDLKEIKVAIFSMNRTKAPGPDGFTMAFYQDYWDTVKDELLLVFEEFHRRGVVNPSVNSTFLALIPKKKDALHPKDFRPISLVNSLYKTLAKVLSLRLKEVLPTIISPNQGTFVSARQIINQILIANESVEHFRKEGKKGVVCKLDMEKANDLVEWEFLRKVNFEKSCVVGVNMEEGEVRETAKVLGCEVSKWPLNYLGLPLGDNPKRESFWNLVVESFEKKLVSWKRNYLSMGGRITLIKATLANLPIYFLSVFKILVKVANRLEKMMRHFLWETGEEKRDHRVAWEVVTRSKNSGGLGLGNIRNRNLALLGKWYDLNSGNAIKFWEQTWVGDGPLKDQFPSLWHMKRGRIMWRGLRAAVCWSLWEERNARIFSKVEKSTEELRALILIRVVQWMKSLELFTDYTMDDMLRN</sequence>
<accession>A0A1U8AAN8</accession>
<dbReference type="OrthoDB" id="1741517at2759"/>
<evidence type="ECO:0000313" key="3">
    <source>
        <dbReference type="Proteomes" id="UP000189703"/>
    </source>
</evidence>
<dbReference type="SUPFAM" id="SSF56219">
    <property type="entry name" value="DNase I-like"/>
    <property type="match status" value="1"/>
</dbReference>
<organism evidence="3 4">
    <name type="scientific">Nelumbo nucifera</name>
    <name type="common">Sacred lotus</name>
    <dbReference type="NCBI Taxonomy" id="4432"/>
    <lineage>
        <taxon>Eukaryota</taxon>
        <taxon>Viridiplantae</taxon>
        <taxon>Streptophyta</taxon>
        <taxon>Embryophyta</taxon>
        <taxon>Tracheophyta</taxon>
        <taxon>Spermatophyta</taxon>
        <taxon>Magnoliopsida</taxon>
        <taxon>Proteales</taxon>
        <taxon>Nelumbonaceae</taxon>
        <taxon>Nelumbo</taxon>
    </lineage>
</organism>
<feature type="domain" description="Endonuclease/exonuclease/phosphatase" evidence="2">
    <location>
        <begin position="4"/>
        <end position="81"/>
    </location>
</feature>
<dbReference type="AlphaFoldDB" id="A0A1U8AAN8"/>
<dbReference type="SUPFAM" id="SSF56672">
    <property type="entry name" value="DNA/RNA polymerases"/>
    <property type="match status" value="1"/>
</dbReference>
<dbReference type="Pfam" id="PF00078">
    <property type="entry name" value="RVT_1"/>
    <property type="match status" value="1"/>
</dbReference>
<dbReference type="GeneID" id="104598390"/>
<dbReference type="PANTHER" id="PTHR33116:SF78">
    <property type="entry name" value="OS12G0587133 PROTEIN"/>
    <property type="match status" value="1"/>
</dbReference>
<gene>
    <name evidence="4" type="primary">LOC104598390</name>
</gene>
<name>A0A1U8AAN8_NELNU</name>